<sequence length="97" mass="11267">MPILLVIGLQSWTEKPVLVREIEAGDWRKVWVLAMSGLICGLCWEMWNACSLTHWKYDVPYAQRFQIFEMPLLGYLPFGIFCALFADFMLPSSLRHA</sequence>
<feature type="transmembrane region" description="Helical" evidence="1">
    <location>
        <begin position="30"/>
        <end position="47"/>
    </location>
</feature>
<dbReference type="EMBL" id="CP157743">
    <property type="protein sequence ID" value="XBS19870.1"/>
    <property type="molecule type" value="Genomic_DNA"/>
</dbReference>
<dbReference type="RefSeq" id="WP_349431407.1">
    <property type="nucleotide sequence ID" value="NZ_CP157743.1"/>
</dbReference>
<reference evidence="2 3" key="1">
    <citation type="journal article" date="2024" name="Microbiology">
        <title>Methylomarinum rosea sp. nov., a novel halophilic methanotrophic bacterium from the hypersaline Lake Elton.</title>
        <authorList>
            <person name="Suleimanov R.Z."/>
            <person name="Oshkin I.Y."/>
            <person name="Danilova O.V."/>
            <person name="Suzina N.E."/>
            <person name="Dedysh S.N."/>
        </authorList>
    </citation>
    <scope>NUCLEOTIDE SEQUENCE [LARGE SCALE GENOMIC DNA]</scope>
    <source>
        <strain evidence="2 3">Ch1-1</strain>
    </source>
</reference>
<dbReference type="AlphaFoldDB" id="A0AAU7NS92"/>
<keyword evidence="1" id="KW-0472">Membrane</keyword>
<organism evidence="2 3">
    <name type="scientific">Methylomarinum roseum</name>
    <dbReference type="NCBI Taxonomy" id="3067653"/>
    <lineage>
        <taxon>Bacteria</taxon>
        <taxon>Pseudomonadati</taxon>
        <taxon>Pseudomonadota</taxon>
        <taxon>Gammaproteobacteria</taxon>
        <taxon>Methylococcales</taxon>
        <taxon>Methylococcaceae</taxon>
        <taxon>Methylomarinum</taxon>
    </lineage>
</organism>
<accession>A0AAU7NS92</accession>
<dbReference type="KEGG" id="mech:Q9L42_016135"/>
<feature type="transmembrane region" description="Helical" evidence="1">
    <location>
        <begin position="67"/>
        <end position="90"/>
    </location>
</feature>
<gene>
    <name evidence="2" type="ORF">Q9L42_016135</name>
</gene>
<evidence type="ECO:0000313" key="2">
    <source>
        <dbReference type="EMBL" id="XBS19870.1"/>
    </source>
</evidence>
<protein>
    <submittedName>
        <fullName evidence="2">Uncharacterized protein</fullName>
    </submittedName>
</protein>
<evidence type="ECO:0000256" key="1">
    <source>
        <dbReference type="SAM" id="Phobius"/>
    </source>
</evidence>
<name>A0AAU7NS92_9GAMM</name>
<keyword evidence="3" id="KW-1185">Reference proteome</keyword>
<keyword evidence="1" id="KW-0812">Transmembrane</keyword>
<proteinExistence type="predicted"/>
<dbReference type="Proteomes" id="UP001225378">
    <property type="component" value="Chromosome"/>
</dbReference>
<evidence type="ECO:0000313" key="3">
    <source>
        <dbReference type="Proteomes" id="UP001225378"/>
    </source>
</evidence>
<keyword evidence="1" id="KW-1133">Transmembrane helix</keyword>